<feature type="transmembrane region" description="Helical" evidence="1">
    <location>
        <begin position="20"/>
        <end position="41"/>
    </location>
</feature>
<dbReference type="InterPro" id="IPR045584">
    <property type="entry name" value="Pilin-like"/>
</dbReference>
<proteinExistence type="predicted"/>
<dbReference type="AlphaFoldDB" id="K2AD29"/>
<dbReference type="InterPro" id="IPR012902">
    <property type="entry name" value="N_methyl_site"/>
</dbReference>
<dbReference type="Gene3D" id="3.30.700.10">
    <property type="entry name" value="Glycoprotein, Type 4 Pilin"/>
    <property type="match status" value="1"/>
</dbReference>
<dbReference type="EMBL" id="AMFJ01021660">
    <property type="protein sequence ID" value="EKD65940.1"/>
    <property type="molecule type" value="Genomic_DNA"/>
</dbReference>
<evidence type="ECO:0008006" key="3">
    <source>
        <dbReference type="Google" id="ProtNLM"/>
    </source>
</evidence>
<keyword evidence="1" id="KW-0472">Membrane</keyword>
<dbReference type="NCBIfam" id="TIGR02532">
    <property type="entry name" value="IV_pilin_GFxxxE"/>
    <property type="match status" value="1"/>
</dbReference>
<sequence>MNKDAQFKNNGVKSGLGFTLIEIIVVITIVAILLTVSFLSLSDNLTSSRNTQRLSDISRLITWLKSSKQKNWSYPMPSSYFNIINSWSENIQVFQWIIDNEISVSDINSMPKDPKIDKYYSYSVTRNKQNFQIWLTLESTENKNQTSLVDWDYKPIAKYLFPSLILAWNYTWSAEIHDAIITAWSTGSINRQYFVLNWWSYNLPYNFDDLLPQTNWTSVWFTGIITEPWVILGTNSDYKSCEEIYEAWKSMWVGEYQILNSVWALEYITCNFDTTFFLSATWVELWTPVAISDNCNTSPTSYVSSNTAVATISWTWITTVWTWTTSISPIWWDCYINNTRTLTVTPIPVTFANWNDAYINRDANILGKIDTITISWNTTKKWWETSTGIVLSPNKTTTYVENIIEWTANSWAYITNSWAEINFNKDQTNNLFVSPINTPAFNYCQLLNTSYTGSCDSTDLTLNTITLDPRLVYAGNTDTWAIAYNWAQIYSWVEQFEPNNVTKTSTWFTQYISHQAYNSGTSFCEETYWTGWRIPADYEVWHISDLDWAQWWNGAYAWTWATYFWTASRYQDYNASRPIFSLDLFDWKWSNVNDINRWIRCVFYPWN</sequence>
<evidence type="ECO:0000313" key="2">
    <source>
        <dbReference type="EMBL" id="EKD65940.1"/>
    </source>
</evidence>
<dbReference type="SUPFAM" id="SSF54523">
    <property type="entry name" value="Pili subunits"/>
    <property type="match status" value="1"/>
</dbReference>
<reference evidence="2" key="1">
    <citation type="journal article" date="2012" name="Science">
        <title>Fermentation, hydrogen, and sulfur metabolism in multiple uncultivated bacterial phyla.</title>
        <authorList>
            <person name="Wrighton K.C."/>
            <person name="Thomas B.C."/>
            <person name="Sharon I."/>
            <person name="Miller C.S."/>
            <person name="Castelle C.J."/>
            <person name="VerBerkmoes N.C."/>
            <person name="Wilkins M.J."/>
            <person name="Hettich R.L."/>
            <person name="Lipton M.S."/>
            <person name="Williams K.H."/>
            <person name="Long P.E."/>
            <person name="Banfield J.F."/>
        </authorList>
    </citation>
    <scope>NUCLEOTIDE SEQUENCE [LARGE SCALE GENOMIC DNA]</scope>
</reference>
<organism evidence="2">
    <name type="scientific">uncultured bacterium</name>
    <name type="common">gcode 4</name>
    <dbReference type="NCBI Taxonomy" id="1234023"/>
    <lineage>
        <taxon>Bacteria</taxon>
        <taxon>environmental samples</taxon>
    </lineage>
</organism>
<accession>K2AD29</accession>
<keyword evidence="1" id="KW-0812">Transmembrane</keyword>
<keyword evidence="1" id="KW-1133">Transmembrane helix</keyword>
<name>K2AD29_9BACT</name>
<gene>
    <name evidence="2" type="ORF">ACD_49C00074G0017</name>
</gene>
<protein>
    <recommendedName>
        <fullName evidence="3">Prepilin-type N-terminal cleavage/methylation domain-containing protein</fullName>
    </recommendedName>
</protein>
<evidence type="ECO:0000256" key="1">
    <source>
        <dbReference type="SAM" id="Phobius"/>
    </source>
</evidence>
<comment type="caution">
    <text evidence="2">The sequence shown here is derived from an EMBL/GenBank/DDBJ whole genome shotgun (WGS) entry which is preliminary data.</text>
</comment>